<name>A0A2I1IFL0_9MICO</name>
<proteinExistence type="predicted"/>
<dbReference type="Proteomes" id="UP000242755">
    <property type="component" value="Unassembled WGS sequence"/>
</dbReference>
<dbReference type="EMBL" id="PKGO01000007">
    <property type="protein sequence ID" value="PKY69910.1"/>
    <property type="molecule type" value="Genomic_DNA"/>
</dbReference>
<accession>A0A2I1IFL0</accession>
<evidence type="ECO:0000313" key="3">
    <source>
        <dbReference type="Proteomes" id="UP000242755"/>
    </source>
</evidence>
<dbReference type="AlphaFoldDB" id="A0A2I1IFL0"/>
<sequence>MPTFNDPTADAEEVRQALRGLAHATMRIGDPDKLYGIVGELLGATRSLEQSLIQLGGASLTYQGRAAHDDGDRNLGAADAWAAADALRQAAGHVSAAESALDQASGHLGRIAWHPPQRQWVTVVFLQGEEADRVLDLIDRDGTGAAIEHLRGFDYGDETTNAALANEHVYDVPPTGANTRLVTEGEYALTYSPTFVNIALYRSYTPPPDDTTAAGDGPQNTGPAQDAANAEAARRALDERRNRVRGDGSWFTPDRITDVVRNRGLER</sequence>
<feature type="region of interest" description="Disordered" evidence="1">
    <location>
        <begin position="207"/>
        <end position="253"/>
    </location>
</feature>
<evidence type="ECO:0000313" key="2">
    <source>
        <dbReference type="EMBL" id="PKY69910.1"/>
    </source>
</evidence>
<comment type="caution">
    <text evidence="2">The sequence shown here is derived from an EMBL/GenBank/DDBJ whole genome shotgun (WGS) entry which is preliminary data.</text>
</comment>
<dbReference type="RefSeq" id="WP_101672618.1">
    <property type="nucleotide sequence ID" value="NZ_PKGO01000007.1"/>
</dbReference>
<protein>
    <submittedName>
        <fullName evidence="2">Uncharacterized protein</fullName>
    </submittedName>
</protein>
<gene>
    <name evidence="2" type="ORF">CYJ40_07500</name>
</gene>
<feature type="compositionally biased region" description="Basic and acidic residues" evidence="1">
    <location>
        <begin position="232"/>
        <end position="246"/>
    </location>
</feature>
<organism evidence="2 3">
    <name type="scientific">Brevibacterium ravenspurgense</name>
    <dbReference type="NCBI Taxonomy" id="479117"/>
    <lineage>
        <taxon>Bacteria</taxon>
        <taxon>Bacillati</taxon>
        <taxon>Actinomycetota</taxon>
        <taxon>Actinomycetes</taxon>
        <taxon>Micrococcales</taxon>
        <taxon>Brevibacteriaceae</taxon>
        <taxon>Brevibacterium</taxon>
    </lineage>
</organism>
<evidence type="ECO:0000256" key="1">
    <source>
        <dbReference type="SAM" id="MobiDB-lite"/>
    </source>
</evidence>
<reference evidence="2 3" key="1">
    <citation type="submission" date="2017-12" db="EMBL/GenBank/DDBJ databases">
        <title>Phylogenetic diversity of female urinary microbiome.</title>
        <authorList>
            <person name="Thomas-White K."/>
            <person name="Wolfe A.J."/>
        </authorList>
    </citation>
    <scope>NUCLEOTIDE SEQUENCE [LARGE SCALE GENOMIC DNA]</scope>
    <source>
        <strain evidence="2 3">UMB0426</strain>
    </source>
</reference>